<feature type="region of interest" description="Disordered" evidence="1">
    <location>
        <begin position="94"/>
        <end position="128"/>
    </location>
</feature>
<sequence>MSECYLHKTHVFLVRALSFTVLLTIRLLERESFNTGLELTAEHGRRAFSWVPLIGSSRRREERELLNIVFSHEPSALNADVDAYGDMIPTGPGGSAIHSLAGSGRGSNKANDEDDDDDNDTENGDNIGDRYLDEVMSHVVQASTLKNSGMGDTVAAESLEGEDSTPGGQQPVLGSQGSVPEDRRRPMYGQHLGPEGPQALDGLPSTSRDGSAKSATASQQASSNELMPRTRATTKSSVQTGASIPLVHEPGPTSPPPRGLGSLISPLARFFGGGGGGGAGAAPTSRRSNRGSAGPPLREAANEADLDGPARRTMDAGGQAASSRTLLQDEQRAAGSLPAGSAYAVGTFHSAGPSAGAGDGAAVVAQAESSGPGPQPHSPKHGLVDSPAARALLKRMDKLEKSNEVMLELLRSLVAASSTKD</sequence>
<feature type="compositionally biased region" description="Gly residues" evidence="1">
    <location>
        <begin position="271"/>
        <end position="280"/>
    </location>
</feature>
<accession>A0A8T8SJR7</accession>
<feature type="compositionally biased region" description="Low complexity" evidence="1">
    <location>
        <begin position="350"/>
        <end position="367"/>
    </location>
</feature>
<feature type="compositionally biased region" description="Polar residues" evidence="1">
    <location>
        <begin position="166"/>
        <end position="178"/>
    </location>
</feature>
<reference evidence="2" key="2">
    <citation type="journal article" date="2019" name="IMA Fungus">
        <title>Genome sequencing and comparison of five Tilletia species to identify candidate genes for the detection of regulated species infecting wheat.</title>
        <authorList>
            <person name="Nguyen H.D.T."/>
            <person name="Sultana T."/>
            <person name="Kesanakurti P."/>
            <person name="Hambleton S."/>
        </authorList>
    </citation>
    <scope>NUCLEOTIDE SEQUENCE</scope>
    <source>
        <strain evidence="2">DAOMC 238032</strain>
    </source>
</reference>
<comment type="caution">
    <text evidence="2">The sequence shown here is derived from an EMBL/GenBank/DDBJ whole genome shotgun (WGS) entry which is preliminary data.</text>
</comment>
<feature type="compositionally biased region" description="Low complexity" evidence="1">
    <location>
        <begin position="212"/>
        <end position="223"/>
    </location>
</feature>
<evidence type="ECO:0000313" key="3">
    <source>
        <dbReference type="Proteomes" id="UP000077671"/>
    </source>
</evidence>
<dbReference type="Proteomes" id="UP000077671">
    <property type="component" value="Unassembled WGS sequence"/>
</dbReference>
<protein>
    <submittedName>
        <fullName evidence="2">Uncharacterized protein</fullName>
    </submittedName>
</protein>
<dbReference type="AlphaFoldDB" id="A0A8T8SJR7"/>
<feature type="compositionally biased region" description="Polar residues" evidence="1">
    <location>
        <begin position="231"/>
        <end position="242"/>
    </location>
</feature>
<reference evidence="2" key="1">
    <citation type="submission" date="2016-04" db="EMBL/GenBank/DDBJ databases">
        <authorList>
            <person name="Nguyen H.D."/>
            <person name="Kesanakurti P."/>
            <person name="Cullis J."/>
            <person name="Levesque C.A."/>
            <person name="Hambleton S."/>
        </authorList>
    </citation>
    <scope>NUCLEOTIDE SEQUENCE</scope>
    <source>
        <strain evidence="2">DAOMC 238032</strain>
    </source>
</reference>
<feature type="region of interest" description="Disordered" evidence="1">
    <location>
        <begin position="157"/>
        <end position="388"/>
    </location>
</feature>
<dbReference type="EMBL" id="LWDD02002260">
    <property type="protein sequence ID" value="KAE8241588.1"/>
    <property type="molecule type" value="Genomic_DNA"/>
</dbReference>
<name>A0A8T8SJR7_9BASI</name>
<proteinExistence type="predicted"/>
<organism evidence="2 3">
    <name type="scientific">Tilletia caries</name>
    <name type="common">wheat bunt fungus</name>
    <dbReference type="NCBI Taxonomy" id="13290"/>
    <lineage>
        <taxon>Eukaryota</taxon>
        <taxon>Fungi</taxon>
        <taxon>Dikarya</taxon>
        <taxon>Basidiomycota</taxon>
        <taxon>Ustilaginomycotina</taxon>
        <taxon>Exobasidiomycetes</taxon>
        <taxon>Tilletiales</taxon>
        <taxon>Tilletiaceae</taxon>
        <taxon>Tilletia</taxon>
    </lineage>
</organism>
<feature type="compositionally biased region" description="Acidic residues" evidence="1">
    <location>
        <begin position="112"/>
        <end position="123"/>
    </location>
</feature>
<evidence type="ECO:0000313" key="2">
    <source>
        <dbReference type="EMBL" id="KAE8241588.1"/>
    </source>
</evidence>
<gene>
    <name evidence="2" type="ORF">A4X03_0g8123</name>
</gene>
<evidence type="ECO:0000256" key="1">
    <source>
        <dbReference type="SAM" id="MobiDB-lite"/>
    </source>
</evidence>